<feature type="compositionally biased region" description="Basic and acidic residues" evidence="2">
    <location>
        <begin position="164"/>
        <end position="177"/>
    </location>
</feature>
<dbReference type="FunFam" id="3.30.40.10:FF:000728">
    <property type="entry name" value="Unplaced genomic scaffold supercont1.4, whole genome shotgun sequence"/>
    <property type="match status" value="1"/>
</dbReference>
<feature type="compositionally biased region" description="Polar residues" evidence="2">
    <location>
        <begin position="847"/>
        <end position="869"/>
    </location>
</feature>
<feature type="region of interest" description="Disordered" evidence="2">
    <location>
        <begin position="744"/>
        <end position="785"/>
    </location>
</feature>
<dbReference type="Proteomes" id="UP000306050">
    <property type="component" value="Chromosome SGRAM_21"/>
</dbReference>
<feature type="compositionally biased region" description="Low complexity" evidence="2">
    <location>
        <begin position="877"/>
        <end position="890"/>
    </location>
</feature>
<evidence type="ECO:0000313" key="5">
    <source>
        <dbReference type="Proteomes" id="UP000306050"/>
    </source>
</evidence>
<organism evidence="4 5">
    <name type="scientific">Sporisorium graminicola</name>
    <dbReference type="NCBI Taxonomy" id="280036"/>
    <lineage>
        <taxon>Eukaryota</taxon>
        <taxon>Fungi</taxon>
        <taxon>Dikarya</taxon>
        <taxon>Basidiomycota</taxon>
        <taxon>Ustilaginomycotina</taxon>
        <taxon>Ustilaginomycetes</taxon>
        <taxon>Ustilaginales</taxon>
        <taxon>Ustilaginaceae</taxon>
        <taxon>Sporisorium</taxon>
    </lineage>
</organism>
<proteinExistence type="predicted"/>
<dbReference type="EMBL" id="SRRM01000013">
    <property type="protein sequence ID" value="TKY87486.1"/>
    <property type="molecule type" value="Genomic_DNA"/>
</dbReference>
<gene>
    <name evidence="4" type="ORF">EX895_003500</name>
</gene>
<feature type="compositionally biased region" description="Low complexity" evidence="2">
    <location>
        <begin position="574"/>
        <end position="588"/>
    </location>
</feature>
<sequence>MGNAQSRRQRDAEQEPPGDDSSSSQTASYPRSGSANNRLTASEDAVAENLVRKRRRHSSSDGLETESAHRLSRRRRASPLPDSAPEPEAQQRSAEASQTAMDVDTVEAPVISFTRSATTGATAPIVNQAHPPPSDLQQRFAVVQSRADASPGDEGGATPPPHLDVLRDERERARRQILEALGAAASSATSAQQSNDGTTATTTSSTQAATSATTSSAIPSDAWASATVAALLGSAAAAPDADALAHAPQVNAASSRAAEPVSPIPASSPALSSTSHSHSQQPQAQQQQHRPQPPRSQAVRVPLQAAMISGTSMVVQGALVARILNDRPASSASSSSESGTTGQATRNETSTTPPPPPPSGDVSTGTESDSGVPGATVEGDTMRGAVTLEEQAVMLSRILGIAAAATAASLLNASEAQHVDPSLLQTSLRRPFERMNQAPNERNERWLADWQRNGSHTRPPSNSSNAESTRRQASNHPFAGMPRHRDGITRLARQMQQYIDGHDSPEPWQSVDTGDRTNEASTGTENIPAAAAPTAPTADGPTAGYETARQQEIIARLLRAAERDAASRRLTRVRSANHSTSSTAATPSDRARSSSFGAAGPLAASTQPDAPRRGLSSLIRSTIGSFLHPSRLLSGRSSHSTERPSSDSHQDGWTSASAGRGDPGPTAAPPSDFSLGPNDVAGPLRQVRNGILPDGVPGSFGSFLNHLVNDLMEAVQLMRPSNEASNERAEVQTPQTTDYFEHAARSQATSGAEVLDGETSASDPQAQPAQASDSQAGPGEEDLETQARRQRDFQNGNLSFFRLFRFDPVSPSQLVPCIVVGVRSLSVMERFGEEMNPAPGPGREFNGSRQQTSRPTTLESARSSATPQRQRAHSVGAQASTPSQSQSTDASGEDLPASRFMLFVSGGRYPPNHPLLTSNPTTAGRDLMTLMDLLSTMQAMQHKPSTVTQAEIDASDLVKIKGFEVAAKVQDGKITENMAERCLVCLEDWQDDDDCRVLACRHAFHTTCVDRWMTSSSNTCPMCRRQGVSKDGHQAGAETADSRRAAQT</sequence>
<dbReference type="PROSITE" id="PS50089">
    <property type="entry name" value="ZF_RING_2"/>
    <property type="match status" value="1"/>
</dbReference>
<dbReference type="SUPFAM" id="SSF57850">
    <property type="entry name" value="RING/U-box"/>
    <property type="match status" value="1"/>
</dbReference>
<feature type="region of interest" description="Disordered" evidence="2">
    <location>
        <begin position="119"/>
        <end position="220"/>
    </location>
</feature>
<feature type="region of interest" description="Disordered" evidence="2">
    <location>
        <begin position="833"/>
        <end position="893"/>
    </location>
</feature>
<feature type="region of interest" description="Disordered" evidence="2">
    <location>
        <begin position="328"/>
        <end position="379"/>
    </location>
</feature>
<feature type="region of interest" description="Disordered" evidence="2">
    <location>
        <begin position="1027"/>
        <end position="1048"/>
    </location>
</feature>
<feature type="region of interest" description="Disordered" evidence="2">
    <location>
        <begin position="452"/>
        <end position="484"/>
    </location>
</feature>
<feature type="compositionally biased region" description="Low complexity" evidence="2">
    <location>
        <begin position="329"/>
        <end position="338"/>
    </location>
</feature>
<dbReference type="KEGG" id="sgra:EX895_003500"/>
<keyword evidence="1" id="KW-0863">Zinc-finger</keyword>
<reference evidence="4 5" key="1">
    <citation type="submission" date="2019-05" db="EMBL/GenBank/DDBJ databases">
        <title>Sporisorium graminicola CBS 10092 draft sequencing and annotation.</title>
        <authorList>
            <person name="Solano-Gonzalez S."/>
            <person name="Caddick M.X."/>
            <person name="Darby A."/>
        </authorList>
    </citation>
    <scope>NUCLEOTIDE SEQUENCE [LARGE SCALE GENOMIC DNA]</scope>
    <source>
        <strain evidence="4 5">CBS 10092</strain>
    </source>
</reference>
<feature type="region of interest" description="Disordered" evidence="2">
    <location>
        <begin position="568"/>
        <end position="614"/>
    </location>
</feature>
<dbReference type="InterPro" id="IPR013083">
    <property type="entry name" value="Znf_RING/FYVE/PHD"/>
</dbReference>
<accession>A0A4U7KTQ9</accession>
<evidence type="ECO:0000256" key="2">
    <source>
        <dbReference type="SAM" id="MobiDB-lite"/>
    </source>
</evidence>
<dbReference type="OrthoDB" id="8062037at2759"/>
<feature type="compositionally biased region" description="Low complexity" evidence="2">
    <location>
        <begin position="528"/>
        <end position="544"/>
    </location>
</feature>
<dbReference type="PANTHER" id="PTHR45676">
    <property type="entry name" value="RING-H2 FINGER PROTEIN ATL51-RELATED"/>
    <property type="match status" value="1"/>
</dbReference>
<feature type="compositionally biased region" description="Polar residues" evidence="2">
    <location>
        <begin position="90"/>
        <end position="100"/>
    </location>
</feature>
<dbReference type="SMART" id="SM00184">
    <property type="entry name" value="RING"/>
    <property type="match status" value="1"/>
</dbReference>
<feature type="compositionally biased region" description="Basic and acidic residues" evidence="2">
    <location>
        <begin position="639"/>
        <end position="650"/>
    </location>
</feature>
<dbReference type="PANTHER" id="PTHR45676:SF41">
    <property type="entry name" value="RING-H2 FINGER PROTEIN ATL66"/>
    <property type="match status" value="1"/>
</dbReference>
<dbReference type="GO" id="GO:0008270">
    <property type="term" value="F:zinc ion binding"/>
    <property type="evidence" value="ECO:0007669"/>
    <property type="project" value="UniProtKB-KW"/>
</dbReference>
<protein>
    <recommendedName>
        <fullName evidence="3">RING-type domain-containing protein</fullName>
    </recommendedName>
</protein>
<feature type="region of interest" description="Disordered" evidence="2">
    <location>
        <begin position="247"/>
        <end position="299"/>
    </location>
</feature>
<feature type="compositionally biased region" description="Low complexity" evidence="2">
    <location>
        <begin position="257"/>
        <end position="298"/>
    </location>
</feature>
<dbReference type="RefSeq" id="XP_029739471.1">
    <property type="nucleotide sequence ID" value="XM_029884098.1"/>
</dbReference>
<feature type="domain" description="RING-type" evidence="3">
    <location>
        <begin position="982"/>
        <end position="1024"/>
    </location>
</feature>
<keyword evidence="1" id="KW-0862">Zinc</keyword>
<name>A0A4U7KTQ9_9BASI</name>
<dbReference type="CDD" id="cd16473">
    <property type="entry name" value="RING-H2_RNF103"/>
    <property type="match status" value="1"/>
</dbReference>
<comment type="caution">
    <text evidence="4">The sequence shown here is derived from an EMBL/GenBank/DDBJ whole genome shotgun (WGS) entry which is preliminary data.</text>
</comment>
<feature type="region of interest" description="Disordered" evidence="2">
    <location>
        <begin position="629"/>
        <end position="681"/>
    </location>
</feature>
<dbReference type="Pfam" id="PF13639">
    <property type="entry name" value="zf-RING_2"/>
    <property type="match status" value="1"/>
</dbReference>
<evidence type="ECO:0000256" key="1">
    <source>
        <dbReference type="PROSITE-ProRule" id="PRU00175"/>
    </source>
</evidence>
<feature type="compositionally biased region" description="Low complexity" evidence="2">
    <location>
        <begin position="183"/>
        <end position="217"/>
    </location>
</feature>
<keyword evidence="1" id="KW-0479">Metal-binding</keyword>
<feature type="compositionally biased region" description="Low complexity" evidence="2">
    <location>
        <begin position="760"/>
        <end position="776"/>
    </location>
</feature>
<dbReference type="GeneID" id="40726395"/>
<feature type="compositionally biased region" description="Polar residues" evidence="2">
    <location>
        <begin position="339"/>
        <end position="348"/>
    </location>
</feature>
<evidence type="ECO:0000259" key="3">
    <source>
        <dbReference type="PROSITE" id="PS50089"/>
    </source>
</evidence>
<dbReference type="AlphaFoldDB" id="A0A4U7KTQ9"/>
<feature type="region of interest" description="Disordered" evidence="2">
    <location>
        <begin position="500"/>
        <end position="545"/>
    </location>
</feature>
<dbReference type="InterPro" id="IPR001841">
    <property type="entry name" value="Znf_RING"/>
</dbReference>
<evidence type="ECO:0000313" key="4">
    <source>
        <dbReference type="EMBL" id="TKY87486.1"/>
    </source>
</evidence>
<feature type="compositionally biased region" description="Polar residues" evidence="2">
    <location>
        <begin position="20"/>
        <end position="40"/>
    </location>
</feature>
<keyword evidence="5" id="KW-1185">Reference proteome</keyword>
<feature type="region of interest" description="Disordered" evidence="2">
    <location>
        <begin position="1"/>
        <end position="107"/>
    </location>
</feature>
<feature type="compositionally biased region" description="Polar residues" evidence="2">
    <location>
        <begin position="452"/>
        <end position="475"/>
    </location>
</feature>
<dbReference type="Gene3D" id="3.30.40.10">
    <property type="entry name" value="Zinc/RING finger domain, C3HC4 (zinc finger)"/>
    <property type="match status" value="1"/>
</dbReference>